<evidence type="ECO:0000313" key="1">
    <source>
        <dbReference type="EMBL" id="MCT7943889.1"/>
    </source>
</evidence>
<sequence>MHHSQINTQNVVSTLDSLNEQMNEIIRQVTTLSIDNENIDFLVLKLQEFVGQRQLLLEALVADEQFVDRDYLQLQFSLTQACTEKANVFLLDRQALLHAGSNSQRHINVYKSIDANR</sequence>
<keyword evidence="2" id="KW-1185">Reference proteome</keyword>
<accession>A0A9X2WRE1</accession>
<keyword evidence="1" id="KW-0969">Cilium</keyword>
<dbReference type="Proteomes" id="UP001155604">
    <property type="component" value="Unassembled WGS sequence"/>
</dbReference>
<evidence type="ECO:0000313" key="2">
    <source>
        <dbReference type="Proteomes" id="UP001155604"/>
    </source>
</evidence>
<gene>
    <name evidence="1" type="ORF">NE536_00665</name>
</gene>
<protein>
    <submittedName>
        <fullName evidence="1">Flagella biosynthesis chaperone for FliD, FliT</fullName>
    </submittedName>
</protein>
<proteinExistence type="predicted"/>
<keyword evidence="1" id="KW-0282">Flagellum</keyword>
<comment type="caution">
    <text evidence="1">The sequence shown here is derived from an EMBL/GenBank/DDBJ whole genome shotgun (WGS) entry which is preliminary data.</text>
</comment>
<dbReference type="AlphaFoldDB" id="A0A9X2WRE1"/>
<name>A0A9X2WRE1_9GAMM</name>
<reference evidence="1" key="1">
    <citation type="journal article" date="2023" name="Int. J. Syst. Evol. Microbiol.">
        <title>&lt;i&gt;Shewanella septentrionalis&lt;/i&gt; sp. nov. and &lt;i&gt;Shewanella holmiensis&lt;/i&gt; sp. nov., isolated from Baltic Sea water and sediments.</title>
        <authorList>
            <person name="Martin-Rodriguez A.J."/>
            <person name="Thorell K."/>
            <person name="Joffre E."/>
            <person name="Jensie-Markopoulos S."/>
            <person name="Moore E.R.B."/>
            <person name="Sjoling A."/>
        </authorList>
    </citation>
    <scope>NUCLEOTIDE SEQUENCE</scope>
    <source>
        <strain evidence="1">SP1W3</strain>
    </source>
</reference>
<dbReference type="RefSeq" id="WP_113939463.1">
    <property type="nucleotide sequence ID" value="NZ_JAMTCC010000001.1"/>
</dbReference>
<dbReference type="EMBL" id="JAMTCC010000001">
    <property type="protein sequence ID" value="MCT7943889.1"/>
    <property type="molecule type" value="Genomic_DNA"/>
</dbReference>
<organism evidence="1 2">
    <name type="scientific">Shewanella septentrionalis</name>
    <dbReference type="NCBI Taxonomy" id="2952223"/>
    <lineage>
        <taxon>Bacteria</taxon>
        <taxon>Pseudomonadati</taxon>
        <taxon>Pseudomonadota</taxon>
        <taxon>Gammaproteobacteria</taxon>
        <taxon>Alteromonadales</taxon>
        <taxon>Shewanellaceae</taxon>
        <taxon>Shewanella</taxon>
    </lineage>
</organism>
<keyword evidence="1" id="KW-0966">Cell projection</keyword>